<comment type="caution">
    <text evidence="4">The sequence shown here is derived from an EMBL/GenBank/DDBJ whole genome shotgun (WGS) entry which is preliminary data.</text>
</comment>
<sequence length="264" mass="27345">MKFKECSALVTGGAGGLGGATTRRLFELGVGVVIFEPEFERAKALADELGGRAAPFAGDHNSEDDVLAAIEETKKLGVFSINVNSAGVAIETPATATADGTPHDMGTFREMLDLHLMGPFNVCRLSAAAFAANAPDEDDQRGVIVNTSSTAAFDGQGRQAAYAAAKAGIAALTLTMARDLAPIGVRACAIAPGPIWTPRLAGAPQSLLDELTSNIAFPKRFGNPEEFASLVEAILRTPFLNGQTIRLDGALSTPLTQFAAKSAG</sequence>
<dbReference type="InterPro" id="IPR020904">
    <property type="entry name" value="Sc_DH/Rdtase_CS"/>
</dbReference>
<reference evidence="4" key="1">
    <citation type="journal article" date="2014" name="Int. J. Syst. Evol. Microbiol.">
        <title>Complete genome sequence of Corynebacterium casei LMG S-19264T (=DSM 44701T), isolated from a smear-ripened cheese.</title>
        <authorList>
            <consortium name="US DOE Joint Genome Institute (JGI-PGF)"/>
            <person name="Walter F."/>
            <person name="Albersmeier A."/>
            <person name="Kalinowski J."/>
            <person name="Ruckert C."/>
        </authorList>
    </citation>
    <scope>NUCLEOTIDE SEQUENCE</scope>
    <source>
        <strain evidence="4">CGMCC 1.15095</strain>
    </source>
</reference>
<dbReference type="SMART" id="SM00822">
    <property type="entry name" value="PKS_KR"/>
    <property type="match status" value="1"/>
</dbReference>
<evidence type="ECO:0000259" key="3">
    <source>
        <dbReference type="SMART" id="SM00822"/>
    </source>
</evidence>
<dbReference type="Proteomes" id="UP000608154">
    <property type="component" value="Unassembled WGS sequence"/>
</dbReference>
<name>A0A916X4K0_9SPHN</name>
<dbReference type="GO" id="GO:0016491">
    <property type="term" value="F:oxidoreductase activity"/>
    <property type="evidence" value="ECO:0007669"/>
    <property type="project" value="UniProtKB-KW"/>
</dbReference>
<dbReference type="InterPro" id="IPR036291">
    <property type="entry name" value="NAD(P)-bd_dom_sf"/>
</dbReference>
<evidence type="ECO:0000313" key="4">
    <source>
        <dbReference type="EMBL" id="GGC00884.1"/>
    </source>
</evidence>
<organism evidence="4 5">
    <name type="scientific">Novosphingobium endophyticum</name>
    <dbReference type="NCBI Taxonomy" id="1955250"/>
    <lineage>
        <taxon>Bacteria</taxon>
        <taxon>Pseudomonadati</taxon>
        <taxon>Pseudomonadota</taxon>
        <taxon>Alphaproteobacteria</taxon>
        <taxon>Sphingomonadales</taxon>
        <taxon>Sphingomonadaceae</taxon>
        <taxon>Novosphingobium</taxon>
    </lineage>
</organism>
<dbReference type="EMBL" id="BMHK01000011">
    <property type="protein sequence ID" value="GGC00884.1"/>
    <property type="molecule type" value="Genomic_DNA"/>
</dbReference>
<evidence type="ECO:0000313" key="5">
    <source>
        <dbReference type="Proteomes" id="UP000608154"/>
    </source>
</evidence>
<dbReference type="PRINTS" id="PR00080">
    <property type="entry name" value="SDRFAMILY"/>
</dbReference>
<dbReference type="InterPro" id="IPR002347">
    <property type="entry name" value="SDR_fam"/>
</dbReference>
<comment type="similarity">
    <text evidence="2">Belongs to the short-chain dehydrogenases/reductases (SDR) family.</text>
</comment>
<dbReference type="Gene3D" id="3.40.50.720">
    <property type="entry name" value="NAD(P)-binding Rossmann-like Domain"/>
    <property type="match status" value="1"/>
</dbReference>
<dbReference type="Pfam" id="PF00106">
    <property type="entry name" value="adh_short"/>
    <property type="match status" value="1"/>
</dbReference>
<dbReference type="PRINTS" id="PR00081">
    <property type="entry name" value="GDHRDH"/>
</dbReference>
<evidence type="ECO:0000256" key="2">
    <source>
        <dbReference type="RuleBase" id="RU000363"/>
    </source>
</evidence>
<dbReference type="InterPro" id="IPR057326">
    <property type="entry name" value="KR_dom"/>
</dbReference>
<gene>
    <name evidence="4" type="ORF">GCM10011494_19300</name>
</gene>
<dbReference type="PANTHER" id="PTHR43658:SF8">
    <property type="entry name" value="17-BETA-HYDROXYSTEROID DEHYDROGENASE 14-RELATED"/>
    <property type="match status" value="1"/>
</dbReference>
<dbReference type="PANTHER" id="PTHR43658">
    <property type="entry name" value="SHORT-CHAIN DEHYDROGENASE/REDUCTASE"/>
    <property type="match status" value="1"/>
</dbReference>
<protein>
    <submittedName>
        <fullName evidence="4">Short-chain dehydrogenase</fullName>
    </submittedName>
</protein>
<accession>A0A916X4K0</accession>
<reference evidence="4" key="2">
    <citation type="submission" date="2020-09" db="EMBL/GenBank/DDBJ databases">
        <authorList>
            <person name="Sun Q."/>
            <person name="Zhou Y."/>
        </authorList>
    </citation>
    <scope>NUCLEOTIDE SEQUENCE</scope>
    <source>
        <strain evidence="4">CGMCC 1.15095</strain>
    </source>
</reference>
<dbReference type="SUPFAM" id="SSF51735">
    <property type="entry name" value="NAD(P)-binding Rossmann-fold domains"/>
    <property type="match status" value="1"/>
</dbReference>
<dbReference type="RefSeq" id="WP_188770923.1">
    <property type="nucleotide sequence ID" value="NZ_BMHK01000011.1"/>
</dbReference>
<keyword evidence="1" id="KW-0560">Oxidoreductase</keyword>
<dbReference type="PROSITE" id="PS00061">
    <property type="entry name" value="ADH_SHORT"/>
    <property type="match status" value="1"/>
</dbReference>
<keyword evidence="5" id="KW-1185">Reference proteome</keyword>
<dbReference type="AlphaFoldDB" id="A0A916X4K0"/>
<evidence type="ECO:0000256" key="1">
    <source>
        <dbReference type="ARBA" id="ARBA00023002"/>
    </source>
</evidence>
<proteinExistence type="inferred from homology"/>
<feature type="domain" description="Ketoreductase" evidence="3">
    <location>
        <begin position="6"/>
        <end position="193"/>
    </location>
</feature>